<comment type="subcellular location">
    <subcellularLocation>
        <location evidence="1">Cell membrane</location>
        <topology evidence="1">Multi-pass membrane protein</topology>
    </subcellularLocation>
</comment>
<evidence type="ECO:0000256" key="3">
    <source>
        <dbReference type="ARBA" id="ARBA00022692"/>
    </source>
</evidence>
<feature type="transmembrane region" description="Helical" evidence="6">
    <location>
        <begin position="107"/>
        <end position="128"/>
    </location>
</feature>
<evidence type="ECO:0000256" key="4">
    <source>
        <dbReference type="ARBA" id="ARBA00022989"/>
    </source>
</evidence>
<dbReference type="STRING" id="453582.SAMN05421580_10219"/>
<dbReference type="PANTHER" id="PTHR32196">
    <property type="entry name" value="ABC TRANSPORTER PERMEASE PROTEIN YPHD-RELATED-RELATED"/>
    <property type="match status" value="1"/>
</dbReference>
<keyword evidence="4 6" id="KW-1133">Transmembrane helix</keyword>
<dbReference type="CDD" id="cd06579">
    <property type="entry name" value="TM_PBP1_transp_AraH_like"/>
    <property type="match status" value="1"/>
</dbReference>
<dbReference type="EMBL" id="FTOG01000002">
    <property type="protein sequence ID" value="SIS50242.1"/>
    <property type="molecule type" value="Genomic_DNA"/>
</dbReference>
<evidence type="ECO:0000256" key="6">
    <source>
        <dbReference type="SAM" id="Phobius"/>
    </source>
</evidence>
<protein>
    <submittedName>
        <fullName evidence="7">Monosaccharide ABC transporter membrane protein, CUT2 family</fullName>
    </submittedName>
</protein>
<dbReference type="AlphaFoldDB" id="A0A1N7JLJ9"/>
<organism evidence="7 8">
    <name type="scientific">Rhodobacter aestuarii</name>
    <dbReference type="NCBI Taxonomy" id="453582"/>
    <lineage>
        <taxon>Bacteria</taxon>
        <taxon>Pseudomonadati</taxon>
        <taxon>Pseudomonadota</taxon>
        <taxon>Alphaproteobacteria</taxon>
        <taxon>Rhodobacterales</taxon>
        <taxon>Rhodobacter group</taxon>
        <taxon>Rhodobacter</taxon>
    </lineage>
</organism>
<proteinExistence type="predicted"/>
<feature type="transmembrane region" description="Helical" evidence="6">
    <location>
        <begin position="56"/>
        <end position="75"/>
    </location>
</feature>
<dbReference type="OrthoDB" id="5422926at2"/>
<evidence type="ECO:0000256" key="2">
    <source>
        <dbReference type="ARBA" id="ARBA00022475"/>
    </source>
</evidence>
<feature type="transmembrane region" description="Helical" evidence="6">
    <location>
        <begin position="175"/>
        <end position="197"/>
    </location>
</feature>
<dbReference type="RefSeq" id="WP_076483633.1">
    <property type="nucleotide sequence ID" value="NZ_FTOG01000002.1"/>
</dbReference>
<feature type="transmembrane region" description="Helical" evidence="6">
    <location>
        <begin position="134"/>
        <end position="154"/>
    </location>
</feature>
<keyword evidence="3 6" id="KW-0812">Transmembrane</keyword>
<feature type="transmembrane region" description="Helical" evidence="6">
    <location>
        <begin position="262"/>
        <end position="295"/>
    </location>
</feature>
<evidence type="ECO:0000256" key="1">
    <source>
        <dbReference type="ARBA" id="ARBA00004651"/>
    </source>
</evidence>
<sequence length="332" mass="33767">MSDGLTSDINARPWQTKALTLLRDPLTLALLAIVVMLGIGEALSPGFARGDQIVRLLTVAALLGIAAAGQNLVILSGGAGIDLSVGALISFGAVVAGNVMNGADAAILPAILAAIAVTFLFGCVNGIGVTVIRIPPIVMTLGMMAVVQGGLVVFSQGIPSGNAAPALMNFINKPMLFGLPGILFAWLALSIAMVILLRRTSLGFAIYAIGANEQAARLVGLPVKTVRVLVFGLSGALAGLTGVMVIGYTGNSFISVGDQYMLPTIIAVVIGGTSLAGGSGGYVGTVAGAIALVLLQSLLTTLHLEVWGRQLIFGATLLVLLGMYGRQQAPRV</sequence>
<feature type="transmembrane region" description="Helical" evidence="6">
    <location>
        <begin position="26"/>
        <end position="44"/>
    </location>
</feature>
<gene>
    <name evidence="7" type="ORF">SAMN05421580_10219</name>
</gene>
<dbReference type="InterPro" id="IPR001851">
    <property type="entry name" value="ABC_transp_permease"/>
</dbReference>
<dbReference type="GO" id="GO:0005886">
    <property type="term" value="C:plasma membrane"/>
    <property type="evidence" value="ECO:0007669"/>
    <property type="project" value="UniProtKB-SubCell"/>
</dbReference>
<keyword evidence="8" id="KW-1185">Reference proteome</keyword>
<evidence type="ECO:0000256" key="5">
    <source>
        <dbReference type="ARBA" id="ARBA00023136"/>
    </source>
</evidence>
<dbReference type="Proteomes" id="UP000186221">
    <property type="component" value="Unassembled WGS sequence"/>
</dbReference>
<reference evidence="8" key="1">
    <citation type="submission" date="2017-01" db="EMBL/GenBank/DDBJ databases">
        <authorList>
            <person name="Varghese N."/>
            <person name="Submissions S."/>
        </authorList>
    </citation>
    <scope>NUCLEOTIDE SEQUENCE [LARGE SCALE GENOMIC DNA]</scope>
    <source>
        <strain evidence="8">DSM 19945</strain>
    </source>
</reference>
<dbReference type="Pfam" id="PF02653">
    <property type="entry name" value="BPD_transp_2"/>
    <property type="match status" value="1"/>
</dbReference>
<name>A0A1N7JLJ9_9RHOB</name>
<evidence type="ECO:0000313" key="7">
    <source>
        <dbReference type="EMBL" id="SIS50242.1"/>
    </source>
</evidence>
<feature type="transmembrane region" description="Helical" evidence="6">
    <location>
        <begin position="228"/>
        <end position="250"/>
    </location>
</feature>
<evidence type="ECO:0000313" key="8">
    <source>
        <dbReference type="Proteomes" id="UP000186221"/>
    </source>
</evidence>
<feature type="transmembrane region" description="Helical" evidence="6">
    <location>
        <begin position="307"/>
        <end position="325"/>
    </location>
</feature>
<keyword evidence="2" id="KW-1003">Cell membrane</keyword>
<keyword evidence="5 6" id="KW-0472">Membrane</keyword>
<accession>A0A1N7JLJ9</accession>
<dbReference type="GO" id="GO:0022857">
    <property type="term" value="F:transmembrane transporter activity"/>
    <property type="evidence" value="ECO:0007669"/>
    <property type="project" value="InterPro"/>
</dbReference>